<accession>A0A5B8UK99</accession>
<dbReference type="InterPro" id="IPR035965">
    <property type="entry name" value="PAS-like_dom_sf"/>
</dbReference>
<feature type="domain" description="PAS" evidence="4">
    <location>
        <begin position="4"/>
        <end position="74"/>
    </location>
</feature>
<gene>
    <name evidence="5" type="ORF">FSB75_14730</name>
</gene>
<evidence type="ECO:0000256" key="1">
    <source>
        <dbReference type="ARBA" id="ARBA00022679"/>
    </source>
</evidence>
<dbReference type="GO" id="GO:0016301">
    <property type="term" value="F:kinase activity"/>
    <property type="evidence" value="ECO:0007669"/>
    <property type="project" value="UniProtKB-KW"/>
</dbReference>
<organism evidence="5 6">
    <name type="scientific">Flavisolibacter ginsenosidimutans</name>
    <dbReference type="NCBI Taxonomy" id="661481"/>
    <lineage>
        <taxon>Bacteria</taxon>
        <taxon>Pseudomonadati</taxon>
        <taxon>Bacteroidota</taxon>
        <taxon>Chitinophagia</taxon>
        <taxon>Chitinophagales</taxon>
        <taxon>Chitinophagaceae</taxon>
        <taxon>Flavisolibacter</taxon>
    </lineage>
</organism>
<keyword evidence="2" id="KW-0418">Kinase</keyword>
<dbReference type="Pfam" id="PF08447">
    <property type="entry name" value="PAS_3"/>
    <property type="match status" value="1"/>
</dbReference>
<dbReference type="AlphaFoldDB" id="A0A5B8UK99"/>
<dbReference type="SUPFAM" id="SSF55874">
    <property type="entry name" value="ATPase domain of HSP90 chaperone/DNA topoisomerase II/histidine kinase"/>
    <property type="match status" value="1"/>
</dbReference>
<evidence type="ECO:0000313" key="6">
    <source>
        <dbReference type="Proteomes" id="UP000321204"/>
    </source>
</evidence>
<dbReference type="Proteomes" id="UP000321204">
    <property type="component" value="Chromosome"/>
</dbReference>
<dbReference type="CDD" id="cd00130">
    <property type="entry name" value="PAS"/>
    <property type="match status" value="1"/>
</dbReference>
<evidence type="ECO:0000256" key="2">
    <source>
        <dbReference type="ARBA" id="ARBA00022777"/>
    </source>
</evidence>
<dbReference type="SUPFAM" id="SSF55785">
    <property type="entry name" value="PYP-like sensor domain (PAS domain)"/>
    <property type="match status" value="1"/>
</dbReference>
<dbReference type="InterPro" id="IPR013655">
    <property type="entry name" value="PAS_fold_3"/>
</dbReference>
<dbReference type="InterPro" id="IPR050482">
    <property type="entry name" value="Sensor_HK_TwoCompSys"/>
</dbReference>
<dbReference type="KEGG" id="fgg:FSB75_14730"/>
<dbReference type="SMART" id="SM00091">
    <property type="entry name" value="PAS"/>
    <property type="match status" value="1"/>
</dbReference>
<keyword evidence="1" id="KW-0808">Transferase</keyword>
<dbReference type="Gene3D" id="3.30.450.20">
    <property type="entry name" value="PAS domain"/>
    <property type="match status" value="1"/>
</dbReference>
<dbReference type="GO" id="GO:0000160">
    <property type="term" value="P:phosphorelay signal transduction system"/>
    <property type="evidence" value="ECO:0007669"/>
    <property type="project" value="UniProtKB-KW"/>
</dbReference>
<keyword evidence="3" id="KW-0902">Two-component regulatory system</keyword>
<reference evidence="5 6" key="1">
    <citation type="journal article" date="2015" name="Int. J. Syst. Evol. Microbiol.">
        <title>Flavisolibacter ginsenosidimutans sp. nov., with ginsenoside-converting activity isolated from soil used for cultivating ginseng.</title>
        <authorList>
            <person name="Zhao Y."/>
            <person name="Liu Q."/>
            <person name="Kang M.S."/>
            <person name="Jin F."/>
            <person name="Yu H."/>
            <person name="Im W.T."/>
        </authorList>
    </citation>
    <scope>NUCLEOTIDE SEQUENCE [LARGE SCALE GENOMIC DNA]</scope>
    <source>
        <strain evidence="5 6">Gsoil 636</strain>
    </source>
</reference>
<dbReference type="InterPro" id="IPR003594">
    <property type="entry name" value="HATPase_dom"/>
</dbReference>
<proteinExistence type="predicted"/>
<dbReference type="InterPro" id="IPR036890">
    <property type="entry name" value="HATPase_C_sf"/>
</dbReference>
<sequence>MQDEEIRMFALFEMTPDLVCIVNKEGYFLKINPAVSQKLGYTEAELKAVPVSTFIHPDDRELTAGKRAKLLNNHPLLNFQNRYLTKGCETVWLEWTSIYLPAKEIVFAIAKDITVHKQKERELQENYARFRQLATHFKNHIENDREQMATGLHEDLAQLATAVKMETEWLSAQALSPLLAGRLEKLSQTTNRLVNNIRRIAYSFGHANIADLGLDDALESLCTEFSALTGIRCRYKSSFSETVLSYEIKLDIYRVCQEALLNIMQHAEASLVTVCLKHDGSRCLQLSIADNGKGFDLQATAPATGLANMRGRALSINGHLSITSNKEGTTVELAIASASLFSDHHNSKEHRYSDA</sequence>
<dbReference type="PANTHER" id="PTHR24421">
    <property type="entry name" value="NITRATE/NITRITE SENSOR PROTEIN NARX-RELATED"/>
    <property type="match status" value="1"/>
</dbReference>
<dbReference type="NCBIfam" id="TIGR00229">
    <property type="entry name" value="sensory_box"/>
    <property type="match status" value="1"/>
</dbReference>
<dbReference type="EMBL" id="CP042433">
    <property type="protein sequence ID" value="QEC57104.1"/>
    <property type="molecule type" value="Genomic_DNA"/>
</dbReference>
<dbReference type="PANTHER" id="PTHR24421:SF59">
    <property type="entry name" value="OXYGEN SENSOR HISTIDINE KINASE NREB"/>
    <property type="match status" value="1"/>
</dbReference>
<evidence type="ECO:0000256" key="3">
    <source>
        <dbReference type="ARBA" id="ARBA00023012"/>
    </source>
</evidence>
<dbReference type="RefSeq" id="WP_146789048.1">
    <property type="nucleotide sequence ID" value="NZ_BAABIO010000003.1"/>
</dbReference>
<dbReference type="OrthoDB" id="5522855at2"/>
<evidence type="ECO:0000259" key="4">
    <source>
        <dbReference type="PROSITE" id="PS50112"/>
    </source>
</evidence>
<dbReference type="InterPro" id="IPR000014">
    <property type="entry name" value="PAS"/>
</dbReference>
<evidence type="ECO:0000313" key="5">
    <source>
        <dbReference type="EMBL" id="QEC57104.1"/>
    </source>
</evidence>
<dbReference type="CDD" id="cd16917">
    <property type="entry name" value="HATPase_UhpB-NarQ-NarX-like"/>
    <property type="match status" value="1"/>
</dbReference>
<dbReference type="Pfam" id="PF02518">
    <property type="entry name" value="HATPase_c"/>
    <property type="match status" value="1"/>
</dbReference>
<dbReference type="PROSITE" id="PS50112">
    <property type="entry name" value="PAS"/>
    <property type="match status" value="1"/>
</dbReference>
<dbReference type="SMART" id="SM00387">
    <property type="entry name" value="HATPase_c"/>
    <property type="match status" value="1"/>
</dbReference>
<keyword evidence="6" id="KW-1185">Reference proteome</keyword>
<dbReference type="Gene3D" id="3.30.565.10">
    <property type="entry name" value="Histidine kinase-like ATPase, C-terminal domain"/>
    <property type="match status" value="1"/>
</dbReference>
<name>A0A5B8UK99_9BACT</name>
<protein>
    <submittedName>
        <fullName evidence="5">PAS domain S-box protein</fullName>
    </submittedName>
</protein>